<dbReference type="InParanoid" id="C5LEM7"/>
<dbReference type="GeneID" id="9050335"/>
<dbReference type="InterPro" id="IPR036397">
    <property type="entry name" value="RNaseH_sf"/>
</dbReference>
<dbReference type="PROSITE" id="PS50994">
    <property type="entry name" value="INTEGRASE"/>
    <property type="match status" value="1"/>
</dbReference>
<evidence type="ECO:0000313" key="2">
    <source>
        <dbReference type="EMBL" id="EER04845.1"/>
    </source>
</evidence>
<evidence type="ECO:0000259" key="1">
    <source>
        <dbReference type="PROSITE" id="PS50994"/>
    </source>
</evidence>
<organism evidence="3">
    <name type="scientific">Perkinsus marinus (strain ATCC 50983 / TXsc)</name>
    <dbReference type="NCBI Taxonomy" id="423536"/>
    <lineage>
        <taxon>Eukaryota</taxon>
        <taxon>Sar</taxon>
        <taxon>Alveolata</taxon>
        <taxon>Perkinsozoa</taxon>
        <taxon>Perkinsea</taxon>
        <taxon>Perkinsida</taxon>
        <taxon>Perkinsidae</taxon>
        <taxon>Perkinsus</taxon>
    </lineage>
</organism>
<keyword evidence="3" id="KW-1185">Reference proteome</keyword>
<sequence length="186" mass="21412">YWPYLNIDCEYYTTSCDVCQRVKSIRPSPLQLRSMLPSYPLELLYMDYLTINNQMILVLQDSFSKFAKAYIASSSDGVHTAQYLLDYFLTYGVPTRISSDNGSNLRSREVANLLESFNIQHDYSPSRAPYSHGMIERMNSSLLTLLRSFRSNSDWISQLPYLIFSYNITRNSTTGVAPATIFFGRQ</sequence>
<dbReference type="Proteomes" id="UP000007800">
    <property type="component" value="Unassembled WGS sequence"/>
</dbReference>
<dbReference type="InterPro" id="IPR050951">
    <property type="entry name" value="Retrovirus_Pol_polyprotein"/>
</dbReference>
<dbReference type="AlphaFoldDB" id="C5LEM7"/>
<reference evidence="2 3" key="1">
    <citation type="submission" date="2008-07" db="EMBL/GenBank/DDBJ databases">
        <authorList>
            <person name="El-Sayed N."/>
            <person name="Caler E."/>
            <person name="Inman J."/>
            <person name="Amedeo P."/>
            <person name="Hass B."/>
            <person name="Wortman J."/>
        </authorList>
    </citation>
    <scope>NUCLEOTIDE SEQUENCE [LARGE SCALE GENOMIC DNA]</scope>
    <source>
        <strain evidence="3">ATCC 50983 / TXsc</strain>
    </source>
</reference>
<feature type="non-terminal residue" evidence="2">
    <location>
        <position position="186"/>
    </location>
</feature>
<proteinExistence type="predicted"/>
<feature type="non-terminal residue" evidence="2">
    <location>
        <position position="1"/>
    </location>
</feature>
<dbReference type="InterPro" id="IPR012337">
    <property type="entry name" value="RNaseH-like_sf"/>
</dbReference>
<dbReference type="InterPro" id="IPR001584">
    <property type="entry name" value="Integrase_cat-core"/>
</dbReference>
<dbReference type="SUPFAM" id="SSF53098">
    <property type="entry name" value="Ribonuclease H-like"/>
    <property type="match status" value="1"/>
</dbReference>
<dbReference type="Gene3D" id="3.30.420.10">
    <property type="entry name" value="Ribonuclease H-like superfamily/Ribonuclease H"/>
    <property type="match status" value="1"/>
</dbReference>
<dbReference type="OrthoDB" id="10058156at2759"/>
<dbReference type="Pfam" id="PF00665">
    <property type="entry name" value="rve"/>
    <property type="match status" value="1"/>
</dbReference>
<name>C5LEM7_PERM5</name>
<dbReference type="RefSeq" id="XP_002773029.1">
    <property type="nucleotide sequence ID" value="XM_002772983.1"/>
</dbReference>
<protein>
    <submittedName>
        <fullName evidence="2">Retrovirus polyprotein, putative</fullName>
    </submittedName>
</protein>
<feature type="domain" description="Integrase catalytic" evidence="1">
    <location>
        <begin position="36"/>
        <end position="186"/>
    </location>
</feature>
<dbReference type="GO" id="GO:0015074">
    <property type="term" value="P:DNA integration"/>
    <property type="evidence" value="ECO:0007669"/>
    <property type="project" value="InterPro"/>
</dbReference>
<dbReference type="PANTHER" id="PTHR37984:SF15">
    <property type="entry name" value="INTEGRASE CATALYTIC DOMAIN-CONTAINING PROTEIN"/>
    <property type="match status" value="1"/>
</dbReference>
<gene>
    <name evidence="2" type="ORF">Pmar_PMAR026397</name>
</gene>
<dbReference type="PANTHER" id="PTHR37984">
    <property type="entry name" value="PROTEIN CBG26694"/>
    <property type="match status" value="1"/>
</dbReference>
<dbReference type="EMBL" id="GG681295">
    <property type="protein sequence ID" value="EER04845.1"/>
    <property type="molecule type" value="Genomic_DNA"/>
</dbReference>
<evidence type="ECO:0000313" key="3">
    <source>
        <dbReference type="Proteomes" id="UP000007800"/>
    </source>
</evidence>
<dbReference type="GO" id="GO:0003676">
    <property type="term" value="F:nucleic acid binding"/>
    <property type="evidence" value="ECO:0007669"/>
    <property type="project" value="InterPro"/>
</dbReference>
<accession>C5LEM7</accession>